<dbReference type="Proteomes" id="UP000789706">
    <property type="component" value="Unassembled WGS sequence"/>
</dbReference>
<dbReference type="EMBL" id="CAJVPK010000222">
    <property type="protein sequence ID" value="CAG8477561.1"/>
    <property type="molecule type" value="Genomic_DNA"/>
</dbReference>
<comment type="caution">
    <text evidence="1">The sequence shown here is derived from an EMBL/GenBank/DDBJ whole genome shotgun (WGS) entry which is preliminary data.</text>
</comment>
<reference evidence="1" key="1">
    <citation type="submission" date="2021-06" db="EMBL/GenBank/DDBJ databases">
        <authorList>
            <person name="Kallberg Y."/>
            <person name="Tangrot J."/>
            <person name="Rosling A."/>
        </authorList>
    </citation>
    <scope>NUCLEOTIDE SEQUENCE</scope>
    <source>
        <strain evidence="1">AZ414A</strain>
    </source>
</reference>
<dbReference type="AlphaFoldDB" id="A0A9N8W535"/>
<organism evidence="1 2">
    <name type="scientific">Diversispora eburnea</name>
    <dbReference type="NCBI Taxonomy" id="1213867"/>
    <lineage>
        <taxon>Eukaryota</taxon>
        <taxon>Fungi</taxon>
        <taxon>Fungi incertae sedis</taxon>
        <taxon>Mucoromycota</taxon>
        <taxon>Glomeromycotina</taxon>
        <taxon>Glomeromycetes</taxon>
        <taxon>Diversisporales</taxon>
        <taxon>Diversisporaceae</taxon>
        <taxon>Diversispora</taxon>
    </lineage>
</organism>
<protein>
    <submittedName>
        <fullName evidence="1">9765_t:CDS:1</fullName>
    </submittedName>
</protein>
<sequence length="118" mass="13599">MSLKKTQISTLYCSPPVNSIPSPQVPEMTRSLPIDIPMSSNFTYDEYDNIKTGWNHLKMLPSPLEDSNEIVLVKSPCTLGRIKSIKVNLCHYYLYGKDHWPYNQLPPKILENLMLNFI</sequence>
<evidence type="ECO:0000313" key="1">
    <source>
        <dbReference type="EMBL" id="CAG8477561.1"/>
    </source>
</evidence>
<keyword evidence="2" id="KW-1185">Reference proteome</keyword>
<accession>A0A9N8W535</accession>
<name>A0A9N8W535_9GLOM</name>
<evidence type="ECO:0000313" key="2">
    <source>
        <dbReference type="Proteomes" id="UP000789706"/>
    </source>
</evidence>
<gene>
    <name evidence="1" type="ORF">DEBURN_LOCUS3478</name>
</gene>
<proteinExistence type="predicted"/>